<dbReference type="EMBL" id="FPHM01000050">
    <property type="protein sequence ID" value="SFV58294.1"/>
    <property type="molecule type" value="Genomic_DNA"/>
</dbReference>
<protein>
    <submittedName>
        <fullName evidence="1">Uncharacterized protein</fullName>
    </submittedName>
</protein>
<gene>
    <name evidence="1" type="ORF">MNB_SV-13-2031</name>
</gene>
<name>A0A1W1BXT8_9ZZZZ</name>
<sequence length="104" mass="11687">MFGLPLREGFTMKIEGVYLTRPELHEIAEELGIAERDILIKDGILTVYNTSESSQEIIDDGALASFVAMTIDIPVENISEMTAVVEEPIEMEFDLSEFEDEDDD</sequence>
<reference evidence="1" key="1">
    <citation type="submission" date="2016-10" db="EMBL/GenBank/DDBJ databases">
        <authorList>
            <person name="de Groot N.N."/>
        </authorList>
    </citation>
    <scope>NUCLEOTIDE SEQUENCE</scope>
</reference>
<organism evidence="1">
    <name type="scientific">hydrothermal vent metagenome</name>
    <dbReference type="NCBI Taxonomy" id="652676"/>
    <lineage>
        <taxon>unclassified sequences</taxon>
        <taxon>metagenomes</taxon>
        <taxon>ecological metagenomes</taxon>
    </lineage>
</organism>
<accession>A0A1W1BXT8</accession>
<proteinExistence type="predicted"/>
<evidence type="ECO:0000313" key="1">
    <source>
        <dbReference type="EMBL" id="SFV58294.1"/>
    </source>
</evidence>
<dbReference type="AlphaFoldDB" id="A0A1W1BXT8"/>